<evidence type="ECO:0000256" key="4">
    <source>
        <dbReference type="ARBA" id="ARBA00022448"/>
    </source>
</evidence>
<dbReference type="InterPro" id="IPR011417">
    <property type="entry name" value="ANTH_dom"/>
</dbReference>
<proteinExistence type="inferred from homology"/>
<gene>
    <name evidence="18" type="primary">SNAP91</name>
</gene>
<feature type="region of interest" description="Disordered" evidence="16">
    <location>
        <begin position="342"/>
        <end position="374"/>
    </location>
</feature>
<dbReference type="GO" id="GO:0015031">
    <property type="term" value="P:protein transport"/>
    <property type="evidence" value="ECO:0007669"/>
    <property type="project" value="UniProtKB-KW"/>
</dbReference>
<comment type="subunit">
    <text evidence="12">Binds AP2A2. Interacts with AP2B1; clathrin competes with SNAP91.</text>
</comment>
<dbReference type="GO" id="GO:0032050">
    <property type="term" value="F:clathrin heavy chain binding"/>
    <property type="evidence" value="ECO:0007669"/>
    <property type="project" value="TreeGrafter"/>
</dbReference>
<evidence type="ECO:0000256" key="5">
    <source>
        <dbReference type="ARBA" id="ARBA00022475"/>
    </source>
</evidence>
<reference evidence="18" key="2">
    <citation type="submission" date="2025-09" db="UniProtKB">
        <authorList>
            <consortium name="Ensembl"/>
        </authorList>
    </citation>
    <scope>IDENTIFICATION</scope>
</reference>
<dbReference type="GO" id="GO:0005545">
    <property type="term" value="F:1-phosphatidylinositol binding"/>
    <property type="evidence" value="ECO:0007669"/>
    <property type="project" value="InterPro"/>
</dbReference>
<dbReference type="FunFam" id="1.25.40.90:FF:000001">
    <property type="entry name" value="phosphatidylinositol-binding clathrin assembly protein-like isoform X1"/>
    <property type="match status" value="1"/>
</dbReference>
<dbReference type="InterPro" id="IPR013809">
    <property type="entry name" value="ENTH"/>
</dbReference>
<protein>
    <recommendedName>
        <fullName evidence="13">Clathrin coat assembly protein AP180</fullName>
    </recommendedName>
    <alternativeName>
        <fullName evidence="15">91 kDa synaptosomal-associated protein</fullName>
    </alternativeName>
    <alternativeName>
        <fullName evidence="14">Clathrin coat-associated protein AP180</fullName>
    </alternativeName>
</protein>
<dbReference type="SMART" id="SM00273">
    <property type="entry name" value="ENTH"/>
    <property type="match status" value="1"/>
</dbReference>
<dbReference type="GO" id="GO:0005546">
    <property type="term" value="F:phosphatidylinositol-4,5-bisphosphate binding"/>
    <property type="evidence" value="ECO:0007669"/>
    <property type="project" value="TreeGrafter"/>
</dbReference>
<evidence type="ECO:0000256" key="10">
    <source>
        <dbReference type="ARBA" id="ARBA00023176"/>
    </source>
</evidence>
<dbReference type="FunFam" id="1.20.58.150:FF:000002">
    <property type="entry name" value="clathrin coat assembly protein AP180"/>
    <property type="match status" value="1"/>
</dbReference>
<dbReference type="GO" id="GO:0030136">
    <property type="term" value="C:clathrin-coated vesicle"/>
    <property type="evidence" value="ECO:0007669"/>
    <property type="project" value="InterPro"/>
</dbReference>
<keyword evidence="9" id="KW-0472">Membrane</keyword>
<evidence type="ECO:0000256" key="8">
    <source>
        <dbReference type="ARBA" id="ARBA00022927"/>
    </source>
</evidence>
<evidence type="ECO:0000256" key="16">
    <source>
        <dbReference type="SAM" id="MobiDB-lite"/>
    </source>
</evidence>
<evidence type="ECO:0000256" key="12">
    <source>
        <dbReference type="ARBA" id="ARBA00062465"/>
    </source>
</evidence>
<feature type="compositionally biased region" description="Polar residues" evidence="16">
    <location>
        <begin position="300"/>
        <end position="322"/>
    </location>
</feature>
<dbReference type="AlphaFoldDB" id="A0A2K5DG85"/>
<dbReference type="InterPro" id="IPR008942">
    <property type="entry name" value="ENTH_VHS"/>
</dbReference>
<evidence type="ECO:0000256" key="1">
    <source>
        <dbReference type="ARBA" id="ARBA00004236"/>
    </source>
</evidence>
<evidence type="ECO:0000256" key="14">
    <source>
        <dbReference type="ARBA" id="ARBA00081660"/>
    </source>
</evidence>
<dbReference type="SUPFAM" id="SSF89009">
    <property type="entry name" value="GAT-like domain"/>
    <property type="match status" value="1"/>
</dbReference>
<evidence type="ECO:0000256" key="6">
    <source>
        <dbReference type="ARBA" id="ARBA00022481"/>
    </source>
</evidence>
<evidence type="ECO:0000313" key="18">
    <source>
        <dbReference type="Ensembl" id="ENSANAP00000019990.1"/>
    </source>
</evidence>
<accession>A0A2K5DG85</accession>
<keyword evidence="10" id="KW-0168">Coated pit</keyword>
<evidence type="ECO:0000313" key="19">
    <source>
        <dbReference type="Proteomes" id="UP000233020"/>
    </source>
</evidence>
<dbReference type="GO" id="GO:0005905">
    <property type="term" value="C:clathrin-coated pit"/>
    <property type="evidence" value="ECO:0007669"/>
    <property type="project" value="UniProtKB-KW"/>
</dbReference>
<comment type="similarity">
    <text evidence="3">Belongs to the PICALM/SNAP91 family.</text>
</comment>
<evidence type="ECO:0000256" key="9">
    <source>
        <dbReference type="ARBA" id="ARBA00023136"/>
    </source>
</evidence>
<evidence type="ECO:0000256" key="7">
    <source>
        <dbReference type="ARBA" id="ARBA00022553"/>
    </source>
</evidence>
<dbReference type="GO" id="GO:0000149">
    <property type="term" value="F:SNARE binding"/>
    <property type="evidence" value="ECO:0007669"/>
    <property type="project" value="TreeGrafter"/>
</dbReference>
<name>A0A2K5DG85_AOTNA</name>
<dbReference type="CDD" id="cd16985">
    <property type="entry name" value="ANTH_N_AP180"/>
    <property type="match status" value="1"/>
</dbReference>
<dbReference type="Pfam" id="PF07651">
    <property type="entry name" value="ANTH"/>
    <property type="match status" value="1"/>
</dbReference>
<dbReference type="Gene3D" id="1.20.58.150">
    <property type="entry name" value="ANTH domain"/>
    <property type="match status" value="1"/>
</dbReference>
<organism evidence="18 19">
    <name type="scientific">Aotus nancymaae</name>
    <name type="common">Ma's night monkey</name>
    <dbReference type="NCBI Taxonomy" id="37293"/>
    <lineage>
        <taxon>Eukaryota</taxon>
        <taxon>Metazoa</taxon>
        <taxon>Chordata</taxon>
        <taxon>Craniata</taxon>
        <taxon>Vertebrata</taxon>
        <taxon>Euteleostomi</taxon>
        <taxon>Mammalia</taxon>
        <taxon>Eutheria</taxon>
        <taxon>Euarchontoglires</taxon>
        <taxon>Primates</taxon>
        <taxon>Haplorrhini</taxon>
        <taxon>Platyrrhini</taxon>
        <taxon>Aotidae</taxon>
        <taxon>Aotus</taxon>
    </lineage>
</organism>
<evidence type="ECO:0000256" key="13">
    <source>
        <dbReference type="ARBA" id="ARBA00070426"/>
    </source>
</evidence>
<keyword evidence="4" id="KW-0813">Transport</keyword>
<sequence>MSGQTLTDRIAAAQYSVTGSAVARAVCKATTHEVMGPKKKHLDYLIQATNETNVNIPQMADTLFERATNSSWVVVFKALVTTHHLMVHGNERFIQYLASRNTLFNLSNFLDKSGSHGYDMSTFIRRYSRYLNEKAFSYRQMAFDFARVKKGADGVMRTMAPEKLLKSMPILQGQIDALLEFDVHPNELTNGVINAAFMLLFKDLIKLFACYNDGVINLLEKFFEMKKGQCKDALEIYKRFLTRMTRVSEFLKVAEQVGIDKGDIPDLTQAPSSLMETLEQHLNTLEGKKPGNKSGAPSPLSKSSPATTVTSPNSTPAKTIDTSPPVDLFATASAAVPVSASKPSSDLLDLQPDFSSGGAAAAAAPAPPPPAGGATAWGGFGGSFMAPSPSPVTPAQNNLLQPNFEAAFGTTPSTSSSSSFDPSVFDGLGDLLMPTMAPAGQPAPVSMVPPSPAMAASKALGSDLDSSLASLVGNLGISGTTSKKGDLQWNAGEKKLTGGANWQPKVAPATWSAGVPQTVPPTSSVPPVAGAPSVGQPGAGFGMPPAGTGMPMMPQQPVMFAQPMMRPPFGAAAVPGTQVSFFSVHKTLALTNKYNMFV</sequence>
<dbReference type="InterPro" id="IPR045192">
    <property type="entry name" value="AP180-like"/>
</dbReference>
<dbReference type="SUPFAM" id="SSF48464">
    <property type="entry name" value="ENTH/VHS domain"/>
    <property type="match status" value="1"/>
</dbReference>
<dbReference type="Ensembl" id="ENSANAT00000037865.1">
    <property type="protein sequence ID" value="ENSANAP00000019990.1"/>
    <property type="gene ID" value="ENSANAG00000027662.1"/>
</dbReference>
<evidence type="ECO:0000259" key="17">
    <source>
        <dbReference type="PROSITE" id="PS50942"/>
    </source>
</evidence>
<keyword evidence="8" id="KW-0653">Protein transport</keyword>
<evidence type="ECO:0000256" key="11">
    <source>
        <dbReference type="ARBA" id="ARBA00023180"/>
    </source>
</evidence>
<dbReference type="GO" id="GO:0098894">
    <property type="term" value="C:extrinsic component of presynaptic endocytic zone membrane"/>
    <property type="evidence" value="ECO:0007669"/>
    <property type="project" value="TreeGrafter"/>
</dbReference>
<keyword evidence="7" id="KW-0597">Phosphoprotein</keyword>
<keyword evidence="5" id="KW-1003">Cell membrane</keyword>
<dbReference type="Proteomes" id="UP000233020">
    <property type="component" value="Unplaced"/>
</dbReference>
<feature type="domain" description="ENTH" evidence="17">
    <location>
        <begin position="14"/>
        <end position="145"/>
    </location>
</feature>
<dbReference type="PANTHER" id="PTHR22951">
    <property type="entry name" value="CLATHRIN ASSEMBLY PROTEIN"/>
    <property type="match status" value="1"/>
</dbReference>
<keyword evidence="11" id="KW-0325">Glycoprotein</keyword>
<reference evidence="18" key="1">
    <citation type="submission" date="2025-08" db="UniProtKB">
        <authorList>
            <consortium name="Ensembl"/>
        </authorList>
    </citation>
    <scope>IDENTIFICATION</scope>
</reference>
<feature type="region of interest" description="Disordered" evidence="16">
    <location>
        <begin position="285"/>
        <end position="323"/>
    </location>
</feature>
<dbReference type="GO" id="GO:0016185">
    <property type="term" value="P:synaptic vesicle budding from presynaptic endocytic zone membrane"/>
    <property type="evidence" value="ECO:0007669"/>
    <property type="project" value="TreeGrafter"/>
</dbReference>
<comment type="subcellular location">
    <subcellularLocation>
        <location evidence="1">Cell membrane</location>
    </subcellularLocation>
    <subcellularLocation>
        <location evidence="2">Membrane</location>
        <location evidence="2">Coated pit</location>
        <topology evidence="2">Peripheral membrane protein</topology>
        <orientation evidence="2">Cytoplasmic side</orientation>
    </subcellularLocation>
</comment>
<dbReference type="PROSITE" id="PS50942">
    <property type="entry name" value="ENTH"/>
    <property type="match status" value="1"/>
</dbReference>
<evidence type="ECO:0000256" key="2">
    <source>
        <dbReference type="ARBA" id="ARBA00004277"/>
    </source>
</evidence>
<dbReference type="GO" id="GO:0048268">
    <property type="term" value="P:clathrin coat assembly"/>
    <property type="evidence" value="ECO:0007669"/>
    <property type="project" value="InterPro"/>
</dbReference>
<evidence type="ECO:0000256" key="3">
    <source>
        <dbReference type="ARBA" id="ARBA00008011"/>
    </source>
</evidence>
<dbReference type="GO" id="GO:0048259">
    <property type="term" value="P:regulation of receptor-mediated endocytosis"/>
    <property type="evidence" value="ECO:0007669"/>
    <property type="project" value="UniProtKB-ARBA"/>
</dbReference>
<keyword evidence="6" id="KW-0488">Methylation</keyword>
<dbReference type="PANTHER" id="PTHR22951:SF4">
    <property type="entry name" value="CLATHRIN COAT ASSEMBLY PROTEIN AP180"/>
    <property type="match status" value="1"/>
</dbReference>
<dbReference type="GeneTree" id="ENSGT00950000183068"/>
<dbReference type="GO" id="GO:0072583">
    <property type="term" value="P:clathrin-dependent endocytosis"/>
    <property type="evidence" value="ECO:0007669"/>
    <property type="project" value="InterPro"/>
</dbReference>
<dbReference type="Gene3D" id="1.25.40.90">
    <property type="match status" value="1"/>
</dbReference>
<dbReference type="GO" id="GO:0008021">
    <property type="term" value="C:synaptic vesicle"/>
    <property type="evidence" value="ECO:0007669"/>
    <property type="project" value="TreeGrafter"/>
</dbReference>
<dbReference type="InterPro" id="IPR014712">
    <property type="entry name" value="ANTH_dom_sf"/>
</dbReference>
<evidence type="ECO:0000256" key="15">
    <source>
        <dbReference type="ARBA" id="ARBA00083065"/>
    </source>
</evidence>
<keyword evidence="19" id="KW-1185">Reference proteome</keyword>